<dbReference type="Proteomes" id="UP000235145">
    <property type="component" value="Unassembled WGS sequence"/>
</dbReference>
<gene>
    <name evidence="2" type="ORF">LSAT_V11C900471180</name>
</gene>
<keyword evidence="3" id="KW-1185">Reference proteome</keyword>
<dbReference type="Pfam" id="PF26138">
    <property type="entry name" value="DUF8040"/>
    <property type="match status" value="1"/>
</dbReference>
<proteinExistence type="predicted"/>
<dbReference type="InterPro" id="IPR058353">
    <property type="entry name" value="DUF8040"/>
</dbReference>
<dbReference type="AlphaFoldDB" id="A0A9R1WTS9"/>
<name>A0A9R1WTS9_LACSA</name>
<evidence type="ECO:0000313" key="2">
    <source>
        <dbReference type="EMBL" id="KAJ0187309.1"/>
    </source>
</evidence>
<evidence type="ECO:0000259" key="1">
    <source>
        <dbReference type="Pfam" id="PF26138"/>
    </source>
</evidence>
<feature type="domain" description="DUF8040" evidence="1">
    <location>
        <begin position="33"/>
        <end position="90"/>
    </location>
</feature>
<reference evidence="2 3" key="1">
    <citation type="journal article" date="2017" name="Nat. Commun.">
        <title>Genome assembly with in vitro proximity ligation data and whole-genome triplication in lettuce.</title>
        <authorList>
            <person name="Reyes-Chin-Wo S."/>
            <person name="Wang Z."/>
            <person name="Yang X."/>
            <person name="Kozik A."/>
            <person name="Arikit S."/>
            <person name="Song C."/>
            <person name="Xia L."/>
            <person name="Froenicke L."/>
            <person name="Lavelle D.O."/>
            <person name="Truco M.J."/>
            <person name="Xia R."/>
            <person name="Zhu S."/>
            <person name="Xu C."/>
            <person name="Xu H."/>
            <person name="Xu X."/>
            <person name="Cox K."/>
            <person name="Korf I."/>
            <person name="Meyers B.C."/>
            <person name="Michelmore R.W."/>
        </authorList>
    </citation>
    <scope>NUCLEOTIDE SEQUENCE [LARGE SCALE GENOMIC DNA]</scope>
    <source>
        <strain evidence="3">cv. Salinas</strain>
        <tissue evidence="2">Seedlings</tissue>
    </source>
</reference>
<comment type="caution">
    <text evidence="2">The sequence shown here is derived from an EMBL/GenBank/DDBJ whole genome shotgun (WGS) entry which is preliminary data.</text>
</comment>
<evidence type="ECO:0000313" key="3">
    <source>
        <dbReference type="Proteomes" id="UP000235145"/>
    </source>
</evidence>
<organism evidence="2 3">
    <name type="scientific">Lactuca sativa</name>
    <name type="common">Garden lettuce</name>
    <dbReference type="NCBI Taxonomy" id="4236"/>
    <lineage>
        <taxon>Eukaryota</taxon>
        <taxon>Viridiplantae</taxon>
        <taxon>Streptophyta</taxon>
        <taxon>Embryophyta</taxon>
        <taxon>Tracheophyta</taxon>
        <taxon>Spermatophyta</taxon>
        <taxon>Magnoliopsida</taxon>
        <taxon>eudicotyledons</taxon>
        <taxon>Gunneridae</taxon>
        <taxon>Pentapetalae</taxon>
        <taxon>asterids</taxon>
        <taxon>campanulids</taxon>
        <taxon>Asterales</taxon>
        <taxon>Asteraceae</taxon>
        <taxon>Cichorioideae</taxon>
        <taxon>Cichorieae</taxon>
        <taxon>Lactucinae</taxon>
        <taxon>Lactuca</taxon>
    </lineage>
</organism>
<accession>A0A9R1WTS9</accession>
<dbReference type="PANTHER" id="PTHR46250">
    <property type="entry name" value="MYB/SANT-LIKE DNA-BINDING DOMAIN PROTEIN-RELATED"/>
    <property type="match status" value="1"/>
</dbReference>
<dbReference type="EMBL" id="NBSK02000009">
    <property type="protein sequence ID" value="KAJ0187309.1"/>
    <property type="molecule type" value="Genomic_DNA"/>
</dbReference>
<dbReference type="PANTHER" id="PTHR46250:SF17">
    <property type="entry name" value="MYB_SANT-LIKE DOMAIN-CONTAINING PROTEIN"/>
    <property type="match status" value="1"/>
</dbReference>
<sequence length="337" mass="39787">MKRISPNIDRYQILHEIVYESDTMPISQLGYLEHLCHMLEIFRGLKRSRNMDIDEQVVIFLHILAHNVNNRVIISFFRHSAETITRHFSRKPELVPDNSIDQRWKWFKNCLGALDGCLLSAKEKPRYITRKNDIATNILGVCSQYMKFIYVLPGWEGSAADGMTSQIRNYKTWKNNEETKLVEALVNMTNVGGFKADNGFKSGYLQHLEKVLKESLLDLGILDKNHEERLEMCLRYENSSKTSRFGYDSKIHCVIIYDLVWEVCLQVHKEATRWKHKSFPYYEDLCIDFGKHRAQGNRARDFIKMEQDVNLEEEMQELDDDFLEFEEISRNRTMQNE</sequence>
<protein>
    <recommendedName>
        <fullName evidence="1">DUF8040 domain-containing protein</fullName>
    </recommendedName>
</protein>